<dbReference type="EC" id="1.3.8.7" evidence="4"/>
<dbReference type="Pfam" id="PF02770">
    <property type="entry name" value="Acyl-CoA_dh_M"/>
    <property type="match status" value="1"/>
</dbReference>
<dbReference type="Gene3D" id="1.20.140.10">
    <property type="entry name" value="Butyryl-CoA Dehydrogenase, subunit A, domain 3"/>
    <property type="match status" value="1"/>
</dbReference>
<evidence type="ECO:0000256" key="4">
    <source>
        <dbReference type="ARBA" id="ARBA00012033"/>
    </source>
</evidence>
<feature type="domain" description="Acyl-CoA dehydrogenase/oxidase C-terminal" evidence="12">
    <location>
        <begin position="291"/>
        <end position="436"/>
    </location>
</feature>
<dbReference type="GO" id="GO:0050660">
    <property type="term" value="F:flavin adenine dinucleotide binding"/>
    <property type="evidence" value="ECO:0007669"/>
    <property type="project" value="InterPro"/>
</dbReference>
<organism evidence="16 17">
    <name type="scientific">Solimonas terrae</name>
    <dbReference type="NCBI Taxonomy" id="1396819"/>
    <lineage>
        <taxon>Bacteria</taxon>
        <taxon>Pseudomonadati</taxon>
        <taxon>Pseudomonadota</taxon>
        <taxon>Gammaproteobacteria</taxon>
        <taxon>Nevskiales</taxon>
        <taxon>Nevskiaceae</taxon>
        <taxon>Solimonas</taxon>
    </lineage>
</organism>
<gene>
    <name evidence="16" type="ORF">G7Y85_18420</name>
</gene>
<dbReference type="GO" id="GO:0070991">
    <property type="term" value="F:medium-chain fatty acyl-CoA dehydrogenase activity"/>
    <property type="evidence" value="ECO:0007669"/>
    <property type="project" value="UniProtKB-EC"/>
</dbReference>
<comment type="similarity">
    <text evidence="3">Belongs to the acyl-CoA dehydrogenase family.</text>
</comment>
<comment type="cofactor">
    <cofactor evidence="1">
        <name>FAD</name>
        <dbReference type="ChEBI" id="CHEBI:57692"/>
    </cofactor>
</comment>
<evidence type="ECO:0000256" key="8">
    <source>
        <dbReference type="ARBA" id="ARBA00022827"/>
    </source>
</evidence>
<dbReference type="InterPro" id="IPR050741">
    <property type="entry name" value="Acyl-CoA_dehydrogenase"/>
</dbReference>
<dbReference type="NCBIfam" id="NF009586">
    <property type="entry name" value="PRK13026.1"/>
    <property type="match status" value="1"/>
</dbReference>
<dbReference type="EMBL" id="JAAMOW010000010">
    <property type="protein sequence ID" value="NGY06754.1"/>
    <property type="molecule type" value="Genomic_DNA"/>
</dbReference>
<dbReference type="InterPro" id="IPR037069">
    <property type="entry name" value="AcylCoA_DH/ox_N_sf"/>
</dbReference>
<dbReference type="RefSeq" id="WP_166260956.1">
    <property type="nucleotide sequence ID" value="NZ_JAAMOW010000010.1"/>
</dbReference>
<comment type="caution">
    <text evidence="16">The sequence shown here is derived from an EMBL/GenBank/DDBJ whole genome shotgun (WGS) entry which is preliminary data.</text>
</comment>
<evidence type="ECO:0000256" key="6">
    <source>
        <dbReference type="ARBA" id="ARBA00020144"/>
    </source>
</evidence>
<dbReference type="GO" id="GO:0004466">
    <property type="term" value="F:long-chain fatty acyl-CoA dehydrogenase activity"/>
    <property type="evidence" value="ECO:0007669"/>
    <property type="project" value="UniProtKB-EC"/>
</dbReference>
<dbReference type="GO" id="GO:0005737">
    <property type="term" value="C:cytoplasm"/>
    <property type="evidence" value="ECO:0007669"/>
    <property type="project" value="UniProtKB-ARBA"/>
</dbReference>
<evidence type="ECO:0000259" key="15">
    <source>
        <dbReference type="Pfam" id="PF09317"/>
    </source>
</evidence>
<evidence type="ECO:0000313" key="17">
    <source>
        <dbReference type="Proteomes" id="UP000472676"/>
    </source>
</evidence>
<proteinExistence type="inferred from homology"/>
<accession>A0A6M2BWI3</accession>
<evidence type="ECO:0000256" key="1">
    <source>
        <dbReference type="ARBA" id="ARBA00001974"/>
    </source>
</evidence>
<dbReference type="SUPFAM" id="SSF47203">
    <property type="entry name" value="Acyl-CoA dehydrogenase C-terminal domain-like"/>
    <property type="match status" value="1"/>
</dbReference>
<dbReference type="Pfam" id="PF09317">
    <property type="entry name" value="ACDH_C"/>
    <property type="match status" value="1"/>
</dbReference>
<dbReference type="InterPro" id="IPR013786">
    <property type="entry name" value="AcylCoA_DH/ox_N"/>
</dbReference>
<dbReference type="Pfam" id="PF00441">
    <property type="entry name" value="Acyl-CoA_dh_1"/>
    <property type="match status" value="1"/>
</dbReference>
<comment type="catalytic activity">
    <reaction evidence="11">
        <text>a long-chain 2,3-saturated fatty acyl-CoA + oxidized [electron-transfer flavoprotein] + H(+) = a long-chain (2E)-enoyl-CoA + reduced [electron-transfer flavoprotein]</text>
        <dbReference type="Rhea" id="RHEA:17721"/>
        <dbReference type="Rhea" id="RHEA-COMP:10685"/>
        <dbReference type="Rhea" id="RHEA-COMP:10686"/>
        <dbReference type="ChEBI" id="CHEBI:15378"/>
        <dbReference type="ChEBI" id="CHEBI:57692"/>
        <dbReference type="ChEBI" id="CHEBI:58307"/>
        <dbReference type="ChEBI" id="CHEBI:83721"/>
        <dbReference type="ChEBI" id="CHEBI:83727"/>
        <dbReference type="EC" id="1.3.8.8"/>
    </reaction>
</comment>
<comment type="pathway">
    <text evidence="2">Lipid metabolism; fatty acid beta-oxidation.</text>
</comment>
<dbReference type="InterPro" id="IPR006091">
    <property type="entry name" value="Acyl-CoA_Oxase/DH_mid-dom"/>
</dbReference>
<evidence type="ECO:0000256" key="2">
    <source>
        <dbReference type="ARBA" id="ARBA00005005"/>
    </source>
</evidence>
<sequence>MFKALMKWMQAAKILPQISDTERQALEAGSVWIDGQFFSGKADFAKVLAEPYGQLTAEEQAFIDGPCNELLAMFDRYDVQRSKRIPDEVFEFVKKKGFMSFLIPKRYGGLEFSTLAISTIMAKLSAYNAAVGTLVVIPNSLGAAELIKHYGTQAQKDVYLPKLARGEYIPCFGLTEPTAGSDAASIKAEGLMFRDGDGTLKLKLNFRKRYITLAPIANLVTLACRVHDPENLLGKGEDVGITCVMIHEGTPGFTHGDHHDPIGDPFYNGPLLGKDVIVPVDNIIGGAEYAGQGWRMLMEQLAGGRMVSLPAGAVGAARVASAMTGAYSVVRQQFGISIGHMEGIEDKVGKIAALSYMMEGARIFGCTAVDNGIQPPVVSSVMKAYTTDISRQLISDAMDVFSGAGVMQGPSNILGMMYKSAPVSITVEGANIMTRTLMIFGQGATRCHPYALNVVHAVENSDVPKFRKNLLGWIGHFIAGIFRAEAHFLTRGAFVSVPDVAPETRGYYRRLGWSAARFGVLTDLAMFAIGGKLKARGKLTGRYADALAWQILALGALRRFEAEGRKAEDLPLVHYACQYALAQVQEAFVGIYQNFDGPLGAWMKTIGVFEARANPVGAMPKDELSVRAARVIQQYGAQYERLASNVFLPSADNSGTGRLLKAFRLVSQTQGFHDRIAQAQRSRQLPRGPAPAEIADAAVQAGIVNAQEARQLHEAHAARLAAIEVDQFTAEQYFADIKRDGGIEYRMAVNS</sequence>
<feature type="domain" description="Acyl-CoA dehydrogenase C-terminal bacterial-type" evidence="15">
    <location>
        <begin position="445"/>
        <end position="728"/>
    </location>
</feature>
<evidence type="ECO:0000256" key="7">
    <source>
        <dbReference type="ARBA" id="ARBA00022630"/>
    </source>
</evidence>
<evidence type="ECO:0000256" key="3">
    <source>
        <dbReference type="ARBA" id="ARBA00009347"/>
    </source>
</evidence>
<keyword evidence="8" id="KW-0274">FAD</keyword>
<dbReference type="Pfam" id="PF02771">
    <property type="entry name" value="Acyl-CoA_dh_N"/>
    <property type="match status" value="1"/>
</dbReference>
<dbReference type="UniPathway" id="UPA00659"/>
<dbReference type="AlphaFoldDB" id="A0A6M2BWI3"/>
<dbReference type="EC" id="1.3.8.8" evidence="5"/>
<reference evidence="16 17" key="1">
    <citation type="journal article" date="2014" name="Int. J. Syst. Evol. Microbiol.">
        <title>Solimonas terrae sp. nov., isolated from soil.</title>
        <authorList>
            <person name="Kim S.J."/>
            <person name="Moon J.Y."/>
            <person name="Weon H.Y."/>
            <person name="Ahn J.H."/>
            <person name="Chen W.M."/>
            <person name="Kwon S.W."/>
        </authorList>
    </citation>
    <scope>NUCLEOTIDE SEQUENCE [LARGE SCALE GENOMIC DNA]</scope>
    <source>
        <strain evidence="16 17">KIS83-12</strain>
    </source>
</reference>
<feature type="domain" description="Acyl-CoA oxidase/dehydrogenase middle" evidence="13">
    <location>
        <begin position="171"/>
        <end position="264"/>
    </location>
</feature>
<evidence type="ECO:0000256" key="9">
    <source>
        <dbReference type="ARBA" id="ARBA00023002"/>
    </source>
</evidence>
<keyword evidence="7" id="KW-0285">Flavoprotein</keyword>
<comment type="catalytic activity">
    <reaction evidence="10">
        <text>a medium-chain 2,3-saturated fatty acyl-CoA + oxidized [electron-transfer flavoprotein] + H(+) = a medium-chain (2E)-enoyl-CoA + reduced [electron-transfer flavoprotein]</text>
        <dbReference type="Rhea" id="RHEA:14477"/>
        <dbReference type="Rhea" id="RHEA-COMP:10685"/>
        <dbReference type="Rhea" id="RHEA-COMP:10686"/>
        <dbReference type="ChEBI" id="CHEBI:15378"/>
        <dbReference type="ChEBI" id="CHEBI:57692"/>
        <dbReference type="ChEBI" id="CHEBI:58307"/>
        <dbReference type="ChEBI" id="CHEBI:83723"/>
        <dbReference type="ChEBI" id="CHEBI:83726"/>
        <dbReference type="EC" id="1.3.8.7"/>
    </reaction>
</comment>
<keyword evidence="9 16" id="KW-0560">Oxidoreductase</keyword>
<dbReference type="InterPro" id="IPR009100">
    <property type="entry name" value="AcylCoA_DH/oxidase_NM_dom_sf"/>
</dbReference>
<dbReference type="PANTHER" id="PTHR48083">
    <property type="entry name" value="MEDIUM-CHAIN SPECIFIC ACYL-COA DEHYDROGENASE, MITOCHONDRIAL-RELATED"/>
    <property type="match status" value="1"/>
</dbReference>
<dbReference type="InterPro" id="IPR015396">
    <property type="entry name" value="FadE_C"/>
</dbReference>
<dbReference type="Gene3D" id="1.10.540.10">
    <property type="entry name" value="Acyl-CoA dehydrogenase/oxidase, N-terminal domain"/>
    <property type="match status" value="1"/>
</dbReference>
<protein>
    <recommendedName>
        <fullName evidence="6">Acyl-coenzyme A dehydrogenase</fullName>
        <ecNumber evidence="4">1.3.8.7</ecNumber>
        <ecNumber evidence="5">1.3.8.8</ecNumber>
    </recommendedName>
</protein>
<dbReference type="InterPro" id="IPR009075">
    <property type="entry name" value="AcylCo_DH/oxidase_C"/>
</dbReference>
<dbReference type="InterPro" id="IPR046373">
    <property type="entry name" value="Acyl-CoA_Oxase/DH_mid-dom_sf"/>
</dbReference>
<dbReference type="SUPFAM" id="SSF56645">
    <property type="entry name" value="Acyl-CoA dehydrogenase NM domain-like"/>
    <property type="match status" value="1"/>
</dbReference>
<dbReference type="NCBIfam" id="NF007000">
    <property type="entry name" value="PRK09463.1"/>
    <property type="match status" value="1"/>
</dbReference>
<dbReference type="InterPro" id="IPR006089">
    <property type="entry name" value="Acyl-CoA_DH_CS"/>
</dbReference>
<dbReference type="Proteomes" id="UP000472676">
    <property type="component" value="Unassembled WGS sequence"/>
</dbReference>
<evidence type="ECO:0000259" key="13">
    <source>
        <dbReference type="Pfam" id="PF02770"/>
    </source>
</evidence>
<evidence type="ECO:0000256" key="10">
    <source>
        <dbReference type="ARBA" id="ARBA00047882"/>
    </source>
</evidence>
<keyword evidence="17" id="KW-1185">Reference proteome</keyword>
<dbReference type="PROSITE" id="PS00072">
    <property type="entry name" value="ACYL_COA_DH_1"/>
    <property type="match status" value="1"/>
</dbReference>
<evidence type="ECO:0000259" key="14">
    <source>
        <dbReference type="Pfam" id="PF02771"/>
    </source>
</evidence>
<evidence type="ECO:0000313" key="16">
    <source>
        <dbReference type="EMBL" id="NGY06754.1"/>
    </source>
</evidence>
<dbReference type="GO" id="GO:0033539">
    <property type="term" value="P:fatty acid beta-oxidation using acyl-CoA dehydrogenase"/>
    <property type="evidence" value="ECO:0007669"/>
    <property type="project" value="InterPro"/>
</dbReference>
<feature type="domain" description="Acyl-CoA dehydrogenase/oxidase N-terminal" evidence="14">
    <location>
        <begin position="72"/>
        <end position="167"/>
    </location>
</feature>
<name>A0A6M2BWI3_9GAMM</name>
<evidence type="ECO:0000256" key="5">
    <source>
        <dbReference type="ARBA" id="ARBA00012040"/>
    </source>
</evidence>
<evidence type="ECO:0000256" key="11">
    <source>
        <dbReference type="ARBA" id="ARBA00049247"/>
    </source>
</evidence>
<dbReference type="PANTHER" id="PTHR48083:SF33">
    <property type="entry name" value="ACYL-COENZYME A DEHYDROGENASE"/>
    <property type="match status" value="1"/>
</dbReference>
<dbReference type="InterPro" id="IPR036250">
    <property type="entry name" value="AcylCo_DH-like_C"/>
</dbReference>
<dbReference type="Gene3D" id="2.40.110.10">
    <property type="entry name" value="Butyryl-CoA Dehydrogenase, subunit A, domain 2"/>
    <property type="match status" value="1"/>
</dbReference>
<evidence type="ECO:0000259" key="12">
    <source>
        <dbReference type="Pfam" id="PF00441"/>
    </source>
</evidence>